<dbReference type="Proteomes" id="UP000419743">
    <property type="component" value="Unassembled WGS sequence"/>
</dbReference>
<dbReference type="GO" id="GO:0005886">
    <property type="term" value="C:plasma membrane"/>
    <property type="evidence" value="ECO:0007669"/>
    <property type="project" value="UniProtKB-SubCell"/>
</dbReference>
<dbReference type="EMBL" id="CACRYJ010000055">
    <property type="protein sequence ID" value="VZO39099.1"/>
    <property type="molecule type" value="Genomic_DNA"/>
</dbReference>
<feature type="transmembrane region" description="Helical" evidence="7">
    <location>
        <begin position="143"/>
        <end position="162"/>
    </location>
</feature>
<proteinExistence type="inferred from homology"/>
<dbReference type="PANTHER" id="PTHR30151:SF41">
    <property type="entry name" value="ABC TRANSPORTER PERMEASE PROTEIN"/>
    <property type="match status" value="1"/>
</dbReference>
<evidence type="ECO:0000256" key="6">
    <source>
        <dbReference type="ARBA" id="ARBA00023136"/>
    </source>
</evidence>
<keyword evidence="5 7" id="KW-1133">Transmembrane helix</keyword>
<evidence type="ECO:0000256" key="3">
    <source>
        <dbReference type="ARBA" id="ARBA00022475"/>
    </source>
</evidence>
<evidence type="ECO:0000259" key="8">
    <source>
        <dbReference type="PROSITE" id="PS50928"/>
    </source>
</evidence>
<dbReference type="Gene3D" id="1.10.3720.10">
    <property type="entry name" value="MetI-like"/>
    <property type="match status" value="1"/>
</dbReference>
<feature type="transmembrane region" description="Helical" evidence="7">
    <location>
        <begin position="242"/>
        <end position="264"/>
    </location>
</feature>
<feature type="transmembrane region" description="Helical" evidence="7">
    <location>
        <begin position="284"/>
        <end position="307"/>
    </location>
</feature>
<organism evidence="9 10">
    <name type="scientific">Occultella aeris</name>
    <dbReference type="NCBI Taxonomy" id="2761496"/>
    <lineage>
        <taxon>Bacteria</taxon>
        <taxon>Bacillati</taxon>
        <taxon>Actinomycetota</taxon>
        <taxon>Actinomycetes</taxon>
        <taxon>Micrococcales</taxon>
        <taxon>Ruaniaceae</taxon>
        <taxon>Occultella</taxon>
    </lineage>
</organism>
<evidence type="ECO:0000256" key="2">
    <source>
        <dbReference type="ARBA" id="ARBA00022448"/>
    </source>
</evidence>
<dbReference type="PROSITE" id="PS50928">
    <property type="entry name" value="ABC_TM1"/>
    <property type="match status" value="1"/>
</dbReference>
<dbReference type="CDD" id="cd06261">
    <property type="entry name" value="TM_PBP2"/>
    <property type="match status" value="1"/>
</dbReference>
<evidence type="ECO:0000256" key="5">
    <source>
        <dbReference type="ARBA" id="ARBA00022989"/>
    </source>
</evidence>
<feature type="transmembrane region" description="Helical" evidence="7">
    <location>
        <begin position="108"/>
        <end position="131"/>
    </location>
</feature>
<dbReference type="AlphaFoldDB" id="A0A7M4DNR8"/>
<dbReference type="InterPro" id="IPR035906">
    <property type="entry name" value="MetI-like_sf"/>
</dbReference>
<sequence>MSEHTAATAIAERTADPAAALTTPTREASGRARRLLMGLLGILAVGVLWEAYKFLGPDDGVVVAGVRILPRTTDIAMPHLWDMAIRMTEPVTRADGADLLWVATAKAAAFSLGVAALSWVIGVTVGLALALLMQRLRTAESAILPWVVLSQTVPLIALAPLVRNWGSKLSLGPISWENWMSVAVIASYLAFFPVAVGALRGLKSPDAIHADLLRSYAASWWQTLIKLRLPASVPYLLPALRLAAANAVIGTVVAEVSIGLRGGIGRMILEFAQSAAGDPPKSWAPIFGAICLGLLAAGAVALLGLALRRYRRGEEPA</sequence>
<name>A0A7M4DNR8_9MICO</name>
<feature type="domain" description="ABC transmembrane type-1" evidence="8">
    <location>
        <begin position="108"/>
        <end position="304"/>
    </location>
</feature>
<keyword evidence="2 7" id="KW-0813">Transport</keyword>
<evidence type="ECO:0000256" key="1">
    <source>
        <dbReference type="ARBA" id="ARBA00004651"/>
    </source>
</evidence>
<comment type="subcellular location">
    <subcellularLocation>
        <location evidence="1 7">Cell membrane</location>
        <topology evidence="1 7">Multi-pass membrane protein</topology>
    </subcellularLocation>
</comment>
<dbReference type="SUPFAM" id="SSF161098">
    <property type="entry name" value="MetI-like"/>
    <property type="match status" value="1"/>
</dbReference>
<evidence type="ECO:0000256" key="7">
    <source>
        <dbReference type="RuleBase" id="RU363032"/>
    </source>
</evidence>
<evidence type="ECO:0000256" key="4">
    <source>
        <dbReference type="ARBA" id="ARBA00022692"/>
    </source>
</evidence>
<accession>A0A7M4DNR8</accession>
<dbReference type="InterPro" id="IPR000515">
    <property type="entry name" value="MetI-like"/>
</dbReference>
<keyword evidence="4 7" id="KW-0812">Transmembrane</keyword>
<dbReference type="Pfam" id="PF00528">
    <property type="entry name" value="BPD_transp_1"/>
    <property type="match status" value="1"/>
</dbReference>
<feature type="transmembrane region" description="Helical" evidence="7">
    <location>
        <begin position="182"/>
        <end position="202"/>
    </location>
</feature>
<keyword evidence="3" id="KW-1003">Cell membrane</keyword>
<evidence type="ECO:0000313" key="9">
    <source>
        <dbReference type="EMBL" id="VZO39099.1"/>
    </source>
</evidence>
<dbReference type="RefSeq" id="WP_156742444.1">
    <property type="nucleotide sequence ID" value="NZ_CACRYJ010000055.1"/>
</dbReference>
<keyword evidence="10" id="KW-1185">Reference proteome</keyword>
<comment type="similarity">
    <text evidence="7">Belongs to the binding-protein-dependent transport system permease family.</text>
</comment>
<protein>
    <submittedName>
        <fullName evidence="9">Aliphatic sulfonates transport permease protein SsuC</fullName>
    </submittedName>
</protein>
<dbReference type="PANTHER" id="PTHR30151">
    <property type="entry name" value="ALKANE SULFONATE ABC TRANSPORTER-RELATED, MEMBRANE SUBUNIT"/>
    <property type="match status" value="1"/>
</dbReference>
<evidence type="ECO:0000313" key="10">
    <source>
        <dbReference type="Proteomes" id="UP000419743"/>
    </source>
</evidence>
<feature type="transmembrane region" description="Helical" evidence="7">
    <location>
        <begin position="35"/>
        <end position="52"/>
    </location>
</feature>
<gene>
    <name evidence="9" type="primary">ssuC_2</name>
    <name evidence="9" type="ORF">HALOF300_03799</name>
</gene>
<comment type="caution">
    <text evidence="9">The sequence shown here is derived from an EMBL/GenBank/DDBJ whole genome shotgun (WGS) entry which is preliminary data.</text>
</comment>
<reference evidence="9 10" key="1">
    <citation type="submission" date="2019-11" db="EMBL/GenBank/DDBJ databases">
        <authorList>
            <person name="Criscuolo A."/>
        </authorList>
    </citation>
    <scope>NUCLEOTIDE SEQUENCE [LARGE SCALE GENOMIC DNA]</scope>
    <source>
        <strain evidence="9">CIP111667</strain>
    </source>
</reference>
<dbReference type="GO" id="GO:0055085">
    <property type="term" value="P:transmembrane transport"/>
    <property type="evidence" value="ECO:0007669"/>
    <property type="project" value="InterPro"/>
</dbReference>
<keyword evidence="6 7" id="KW-0472">Membrane</keyword>